<organism evidence="1 2">
    <name type="scientific">Aestuariispira insulae</name>
    <dbReference type="NCBI Taxonomy" id="1461337"/>
    <lineage>
        <taxon>Bacteria</taxon>
        <taxon>Pseudomonadati</taxon>
        <taxon>Pseudomonadota</taxon>
        <taxon>Alphaproteobacteria</taxon>
        <taxon>Rhodospirillales</taxon>
        <taxon>Kiloniellaceae</taxon>
        <taxon>Aestuariispira</taxon>
    </lineage>
</organism>
<gene>
    <name evidence="1" type="ORF">DFP90_11137</name>
</gene>
<dbReference type="EMBL" id="QRDW01000011">
    <property type="protein sequence ID" value="RED45790.1"/>
    <property type="molecule type" value="Genomic_DNA"/>
</dbReference>
<evidence type="ECO:0000313" key="2">
    <source>
        <dbReference type="Proteomes" id="UP000256845"/>
    </source>
</evidence>
<protein>
    <recommendedName>
        <fullName evidence="3">DUF1365 family protein</fullName>
    </recommendedName>
</protein>
<dbReference type="AlphaFoldDB" id="A0A3D9H8G5"/>
<dbReference type="PANTHER" id="PTHR33973:SF4">
    <property type="entry name" value="OS07G0153300 PROTEIN"/>
    <property type="match status" value="1"/>
</dbReference>
<sequence length="263" mass="29928">MTLALNSALYHGTVIHHRLAPKRHRLKYSVFSWLIDLDELPDLDRYLRLFSWNGANLFSFHDRDHGARSGEALKDYAQRLCAEAGSEDMIEKVFLLCYPRLWGYSFNPLSVYFCYRADGEMAACIYEVRNTFGESHSYVMPAIRPGVIRHSCNKTFYVSPFLPMEARYQFHIRPPGETVTLGICHEAEDGAKLTAVFAGTRQPLGDRHLLTALAGNPMMTVKVMAGIHWEALKMWRKGFAFHARPAPPETPYTVISTRDIAGK</sequence>
<evidence type="ECO:0000313" key="1">
    <source>
        <dbReference type="EMBL" id="RED45790.1"/>
    </source>
</evidence>
<dbReference type="Proteomes" id="UP000256845">
    <property type="component" value="Unassembled WGS sequence"/>
</dbReference>
<dbReference type="InterPro" id="IPR010775">
    <property type="entry name" value="DUF1365"/>
</dbReference>
<name>A0A3D9H8G5_9PROT</name>
<dbReference type="PANTHER" id="PTHR33973">
    <property type="entry name" value="OS07G0153300 PROTEIN"/>
    <property type="match status" value="1"/>
</dbReference>
<comment type="caution">
    <text evidence="1">The sequence shown here is derived from an EMBL/GenBank/DDBJ whole genome shotgun (WGS) entry which is preliminary data.</text>
</comment>
<accession>A0A3D9H8G5</accession>
<reference evidence="1 2" key="1">
    <citation type="submission" date="2018-07" db="EMBL/GenBank/DDBJ databases">
        <title>Genomic Encyclopedia of Type Strains, Phase III (KMG-III): the genomes of soil and plant-associated and newly described type strains.</title>
        <authorList>
            <person name="Whitman W."/>
        </authorList>
    </citation>
    <scope>NUCLEOTIDE SEQUENCE [LARGE SCALE GENOMIC DNA]</scope>
    <source>
        <strain evidence="1 2">CECT 8488</strain>
    </source>
</reference>
<proteinExistence type="predicted"/>
<dbReference type="Pfam" id="PF07103">
    <property type="entry name" value="DUF1365"/>
    <property type="match status" value="1"/>
</dbReference>
<dbReference type="RefSeq" id="WP_181905456.1">
    <property type="nucleotide sequence ID" value="NZ_QRDW01000011.1"/>
</dbReference>
<evidence type="ECO:0008006" key="3">
    <source>
        <dbReference type="Google" id="ProtNLM"/>
    </source>
</evidence>
<keyword evidence="2" id="KW-1185">Reference proteome</keyword>